<reference evidence="2 3" key="1">
    <citation type="submission" date="2023-08" db="EMBL/GenBank/DDBJ databases">
        <title>Phytohabitans sansha sp. nov., isolated from marine sediment.</title>
        <authorList>
            <person name="Zhao Y."/>
            <person name="Yi K."/>
        </authorList>
    </citation>
    <scope>NUCLEOTIDE SEQUENCE [LARGE SCALE GENOMIC DNA]</scope>
    <source>
        <strain evidence="2 3">ZYX-F-186</strain>
    </source>
</reference>
<evidence type="ECO:0000313" key="3">
    <source>
        <dbReference type="Proteomes" id="UP001230908"/>
    </source>
</evidence>
<dbReference type="EMBL" id="JAVHUY010000002">
    <property type="protein sequence ID" value="MDQ7903518.1"/>
    <property type="molecule type" value="Genomic_DNA"/>
</dbReference>
<evidence type="ECO:0008006" key="4">
    <source>
        <dbReference type="Google" id="ProtNLM"/>
    </source>
</evidence>
<proteinExistence type="predicted"/>
<sequence length="938" mass="102112">MADQMSDLPPDAYHDAPWIQVLPWLSAYDPEAAPELSVAVPSPDWWLTESPAVTTMAVDHDELCRRLARTFIVRHADLDFDAGFPTLPTRLPVAALRADASARTVFQRLQARAVADLAPLSVQALYDIRGTGQGTVEEIVAALVSAAIVRPAAQGASVHDELAAPNPPLPPAHVQLLEDLGKIAAWRHLRNSAGLPLLKITVEDAAPEPIQEAAQRVSFLTAADITPAIASPDPVLDLVAQLSQLDDVQMTLLRERLLARTPRASSELAGHLQLDNEQVHQLEIRTKSLLSDAFGFGTTIGNLLASLRVEIQPVAALQRLTDLHPELTRDVPGFDVPLWLVLDRLDDYFEVTDGWAAAPDVDAARDRTRTILDDLGTEHGVVHLVALQKATNMPAEELRSWLTYCRYPLANGQVLTRISSIADHAAGLIAAHGVALPLVDLHRQVCPGIHVNTLAEHLAGDERFVNTEASRWGLSSWQYDEEATIRRQIDLALDSGLGQIAIDALVQSISERFDVSPGNVRAYATTGDYQIVGGLVQRQQRATPPPRHPSETRRLYKPTEAWTYRLTVTRDHLRGSGFPVPAGVAGVVGCRPGDVVELDSPLGVQHIRWTGRQPSCGTIKRFLDSLNAQEGQVAFLEFPPNGGFNVRLSAQLPDRAAPLQRALALTGAEPAQDPDAVTAQLAGSLGLPLDAKPRRILSTFQRRGDDDIAELLERAWTRASATADHAQALVNDRPGVSDSKTQSVSPPPTTAQIGLGATRLSASNTPQQIETVNAVEERPAPHPGDQDDNAGGQVGWVPVPEGYRSVGWIRIIEAEAAAEAYRIRTDVPVREHGTITGWARYHDGDTAEARKFHANVLVVRTRSAGERFVCWIREHEAAGIIQADRRGSTVPLSEPGGGWVGRVEYFPPSSEAAKRYRSTTRLLRIRSARQHDPSWTDA</sequence>
<evidence type="ECO:0000313" key="2">
    <source>
        <dbReference type="EMBL" id="MDQ7903518.1"/>
    </source>
</evidence>
<organism evidence="2 3">
    <name type="scientific">Phytohabitans maris</name>
    <dbReference type="NCBI Taxonomy" id="3071409"/>
    <lineage>
        <taxon>Bacteria</taxon>
        <taxon>Bacillati</taxon>
        <taxon>Actinomycetota</taxon>
        <taxon>Actinomycetes</taxon>
        <taxon>Micromonosporales</taxon>
        <taxon>Micromonosporaceae</taxon>
    </lineage>
</organism>
<evidence type="ECO:0000256" key="1">
    <source>
        <dbReference type="SAM" id="MobiDB-lite"/>
    </source>
</evidence>
<feature type="region of interest" description="Disordered" evidence="1">
    <location>
        <begin position="729"/>
        <end position="749"/>
    </location>
</feature>
<name>A0ABU0Z949_9ACTN</name>
<dbReference type="RefSeq" id="WP_308710784.1">
    <property type="nucleotide sequence ID" value="NZ_JAVHUY010000002.1"/>
</dbReference>
<protein>
    <recommendedName>
        <fullName evidence="4">RNA polymerase sigma-70 region 4 domain-containing protein</fullName>
    </recommendedName>
</protein>
<comment type="caution">
    <text evidence="2">The sequence shown here is derived from an EMBL/GenBank/DDBJ whole genome shotgun (WGS) entry which is preliminary data.</text>
</comment>
<accession>A0ABU0Z949</accession>
<gene>
    <name evidence="2" type="ORF">RB614_03195</name>
</gene>
<keyword evidence="3" id="KW-1185">Reference proteome</keyword>
<dbReference type="Proteomes" id="UP001230908">
    <property type="component" value="Unassembled WGS sequence"/>
</dbReference>